<accession>A0AAV4V7Y5</accession>
<keyword evidence="2" id="KW-1185">Reference proteome</keyword>
<protein>
    <submittedName>
        <fullName evidence="1">Uncharacterized protein</fullName>
    </submittedName>
</protein>
<dbReference type="Proteomes" id="UP001054945">
    <property type="component" value="Unassembled WGS sequence"/>
</dbReference>
<dbReference type="EMBL" id="BPLR01014031">
    <property type="protein sequence ID" value="GIY65823.1"/>
    <property type="molecule type" value="Genomic_DNA"/>
</dbReference>
<evidence type="ECO:0000313" key="2">
    <source>
        <dbReference type="Proteomes" id="UP001054945"/>
    </source>
</evidence>
<reference evidence="1 2" key="1">
    <citation type="submission" date="2021-06" db="EMBL/GenBank/DDBJ databases">
        <title>Caerostris extrusa draft genome.</title>
        <authorList>
            <person name="Kono N."/>
            <person name="Arakawa K."/>
        </authorList>
    </citation>
    <scope>NUCLEOTIDE SEQUENCE [LARGE SCALE GENOMIC DNA]</scope>
</reference>
<name>A0AAV4V7Y5_CAEEX</name>
<organism evidence="1 2">
    <name type="scientific">Caerostris extrusa</name>
    <name type="common">Bark spider</name>
    <name type="synonym">Caerostris bankana</name>
    <dbReference type="NCBI Taxonomy" id="172846"/>
    <lineage>
        <taxon>Eukaryota</taxon>
        <taxon>Metazoa</taxon>
        <taxon>Ecdysozoa</taxon>
        <taxon>Arthropoda</taxon>
        <taxon>Chelicerata</taxon>
        <taxon>Arachnida</taxon>
        <taxon>Araneae</taxon>
        <taxon>Araneomorphae</taxon>
        <taxon>Entelegynae</taxon>
        <taxon>Araneoidea</taxon>
        <taxon>Araneidae</taxon>
        <taxon>Caerostris</taxon>
    </lineage>
</organism>
<evidence type="ECO:0000313" key="1">
    <source>
        <dbReference type="EMBL" id="GIY65823.1"/>
    </source>
</evidence>
<dbReference type="AlphaFoldDB" id="A0AAV4V7Y5"/>
<sequence>MLNREKECCNAPDFLFEVRQNISECQWQRTFLPALLSKCAKKVSTRDPAVRDSNLCQHPPAGPAAALPRLQLDTGAGTCNRISRALDKQ</sequence>
<proteinExistence type="predicted"/>
<comment type="caution">
    <text evidence="1">The sequence shown here is derived from an EMBL/GenBank/DDBJ whole genome shotgun (WGS) entry which is preliminary data.</text>
</comment>
<gene>
    <name evidence="1" type="ORF">CEXT_797951</name>
</gene>